<dbReference type="InterPro" id="IPR021686">
    <property type="entry name" value="DUF3268"/>
</dbReference>
<dbReference type="Pfam" id="PF11672">
    <property type="entry name" value="DUF3268"/>
    <property type="match status" value="1"/>
</dbReference>
<organism evidence="1">
    <name type="scientific">Siphoviridae sp. ctr8v12</name>
    <dbReference type="NCBI Taxonomy" id="2825685"/>
    <lineage>
        <taxon>Viruses</taxon>
        <taxon>Duplodnaviria</taxon>
        <taxon>Heunggongvirae</taxon>
        <taxon>Uroviricota</taxon>
        <taxon>Caudoviricetes</taxon>
    </lineage>
</organism>
<accession>A0A8S5QHC3</accession>
<sequence length="142" mass="16324">MNEILIGKICPYCGKPIEYVDNSVIYGRSYGMIYLCRDCRAYVGVHKGTDQALGRLANAELREAKKEAHFYFDQIAKTNLINKIWKKHIPNTSNRNKAYLWLSNQLGIPRELCHIGMFDVEDCKRVVELCKPLVEVKLAMSI</sequence>
<proteinExistence type="predicted"/>
<reference evidence="1" key="1">
    <citation type="journal article" date="2021" name="Proc. Natl. Acad. Sci. U.S.A.">
        <title>A Catalog of Tens of Thousands of Viruses from Human Metagenomes Reveals Hidden Associations with Chronic Diseases.</title>
        <authorList>
            <person name="Tisza M.J."/>
            <person name="Buck C.B."/>
        </authorList>
    </citation>
    <scope>NUCLEOTIDE SEQUENCE</scope>
    <source>
        <strain evidence="1">Ctr8v12</strain>
    </source>
</reference>
<protein>
    <submittedName>
        <fullName evidence="1">Zinc finger domain-containing protein</fullName>
    </submittedName>
</protein>
<dbReference type="EMBL" id="BK015649">
    <property type="protein sequence ID" value="DAE17940.1"/>
    <property type="molecule type" value="Genomic_DNA"/>
</dbReference>
<name>A0A8S5QHC3_9CAUD</name>
<evidence type="ECO:0000313" key="1">
    <source>
        <dbReference type="EMBL" id="DAE17940.1"/>
    </source>
</evidence>